<dbReference type="PIRSF" id="PIRSF005485">
    <property type="entry name" value="HrcA"/>
    <property type="match status" value="1"/>
</dbReference>
<dbReference type="InterPro" id="IPR036388">
    <property type="entry name" value="WH-like_DNA-bd_sf"/>
</dbReference>
<proteinExistence type="inferred from homology"/>
<dbReference type="RefSeq" id="WP_113671288.1">
    <property type="nucleotide sequence ID" value="NZ_CAJXUH010000001.1"/>
</dbReference>
<dbReference type="InterPro" id="IPR023120">
    <property type="entry name" value="WHTH_transcript_rep_HrcA_IDD"/>
</dbReference>
<reference evidence="7 8" key="1">
    <citation type="submission" date="2020-07" db="EMBL/GenBank/DDBJ databases">
        <title>Vallitalea guaymasensis genome.</title>
        <authorList>
            <person name="Postec A."/>
        </authorList>
    </citation>
    <scope>NUCLEOTIDE SEQUENCE [LARGE SCALE GENOMIC DNA]</scope>
    <source>
        <strain evidence="7 8">Ra1766G1</strain>
    </source>
</reference>
<dbReference type="InterPro" id="IPR029016">
    <property type="entry name" value="GAF-like_dom_sf"/>
</dbReference>
<dbReference type="InterPro" id="IPR021153">
    <property type="entry name" value="HrcA_C"/>
</dbReference>
<evidence type="ECO:0000256" key="1">
    <source>
        <dbReference type="ARBA" id="ARBA00022491"/>
    </source>
</evidence>
<dbReference type="GO" id="GO:0003677">
    <property type="term" value="F:DNA binding"/>
    <property type="evidence" value="ECO:0007669"/>
    <property type="project" value="InterPro"/>
</dbReference>
<sequence>MELNDRKIKILRAIILNYLDTAEPVGSRTISKNYDLGISPATIRNEMSDLEELGLILQPHTSAGRIPSDKGYRLYVDKLMNLHQDEINNGLYIEQLFQRVDRIESLLKNIAKMLANETNYATIVSSPQINKAKIKNIQLIGVQEKRILAVIVTDGNIIKNYMININEPVHQTMLNRLTFVLNEQLYGLTLEQINLPLIQQLKDFAGSNADIVNKVLDAIFDTIKSVDDTEIYTSGATNILRFPEFNDISKATNLMHRLEEKQVLKDMVYTVLEENGVNIKVTIGDENVIDEMKDCSLITTTYKLGGENIGFIGIIGPKRMDYENTIGSLSCLMSKMEEIINKLK</sequence>
<comment type="function">
    <text evidence="5">Negative regulator of class I heat shock genes (grpE-dnaK-dnaJ and groELS operons). Prevents heat-shock induction of these operons.</text>
</comment>
<keyword evidence="4 5" id="KW-0804">Transcription</keyword>
<dbReference type="KEGG" id="vgu:HYG85_19570"/>
<gene>
    <name evidence="5 7" type="primary">hrcA</name>
    <name evidence="7" type="ORF">HYG85_19570</name>
</gene>
<evidence type="ECO:0000313" key="7">
    <source>
        <dbReference type="EMBL" id="QUH31001.1"/>
    </source>
</evidence>
<feature type="domain" description="Heat-inducible transcription repressor HrcA C-terminal" evidence="6">
    <location>
        <begin position="104"/>
        <end position="326"/>
    </location>
</feature>
<dbReference type="OrthoDB" id="9783139at2"/>
<dbReference type="SUPFAM" id="SSF55781">
    <property type="entry name" value="GAF domain-like"/>
    <property type="match status" value="1"/>
</dbReference>
<keyword evidence="2 5" id="KW-0805">Transcription regulation</keyword>
<keyword evidence="3 5" id="KW-0346">Stress response</keyword>
<evidence type="ECO:0000256" key="3">
    <source>
        <dbReference type="ARBA" id="ARBA00023016"/>
    </source>
</evidence>
<dbReference type="Gene3D" id="1.10.10.10">
    <property type="entry name" value="Winged helix-like DNA-binding domain superfamily/Winged helix DNA-binding domain"/>
    <property type="match status" value="1"/>
</dbReference>
<evidence type="ECO:0000256" key="2">
    <source>
        <dbReference type="ARBA" id="ARBA00023015"/>
    </source>
</evidence>
<dbReference type="PANTHER" id="PTHR34824">
    <property type="entry name" value="HEAT-INDUCIBLE TRANSCRIPTION REPRESSOR HRCA"/>
    <property type="match status" value="1"/>
</dbReference>
<dbReference type="Gene3D" id="3.30.390.60">
    <property type="entry name" value="Heat-inducible transcription repressor hrca homolog, domain 3"/>
    <property type="match status" value="1"/>
</dbReference>
<evidence type="ECO:0000259" key="6">
    <source>
        <dbReference type="Pfam" id="PF01628"/>
    </source>
</evidence>
<comment type="similarity">
    <text evidence="5">Belongs to the HrcA family.</text>
</comment>
<protein>
    <recommendedName>
        <fullName evidence="5">Heat-inducible transcription repressor HrcA</fullName>
    </recommendedName>
</protein>
<name>A0A8J8SE00_9FIRM</name>
<dbReference type="Gene3D" id="3.30.450.40">
    <property type="match status" value="1"/>
</dbReference>
<keyword evidence="1 5" id="KW-0678">Repressor</keyword>
<evidence type="ECO:0000256" key="5">
    <source>
        <dbReference type="HAMAP-Rule" id="MF_00081"/>
    </source>
</evidence>
<evidence type="ECO:0000256" key="4">
    <source>
        <dbReference type="ARBA" id="ARBA00023163"/>
    </source>
</evidence>
<dbReference type="Pfam" id="PF01628">
    <property type="entry name" value="HrcA"/>
    <property type="match status" value="1"/>
</dbReference>
<organism evidence="7 8">
    <name type="scientific">Vallitalea guaymasensis</name>
    <dbReference type="NCBI Taxonomy" id="1185412"/>
    <lineage>
        <taxon>Bacteria</taxon>
        <taxon>Bacillati</taxon>
        <taxon>Bacillota</taxon>
        <taxon>Clostridia</taxon>
        <taxon>Lachnospirales</taxon>
        <taxon>Vallitaleaceae</taxon>
        <taxon>Vallitalea</taxon>
    </lineage>
</organism>
<dbReference type="Proteomes" id="UP000677305">
    <property type="component" value="Chromosome"/>
</dbReference>
<dbReference type="InterPro" id="IPR002571">
    <property type="entry name" value="HrcA"/>
</dbReference>
<evidence type="ECO:0000313" key="8">
    <source>
        <dbReference type="Proteomes" id="UP000677305"/>
    </source>
</evidence>
<dbReference type="SUPFAM" id="SSF46785">
    <property type="entry name" value="Winged helix' DNA-binding domain"/>
    <property type="match status" value="1"/>
</dbReference>
<dbReference type="NCBIfam" id="TIGR00331">
    <property type="entry name" value="hrcA"/>
    <property type="match status" value="1"/>
</dbReference>
<dbReference type="PANTHER" id="PTHR34824:SF1">
    <property type="entry name" value="HEAT-INDUCIBLE TRANSCRIPTION REPRESSOR HRCA"/>
    <property type="match status" value="1"/>
</dbReference>
<dbReference type="GO" id="GO:0045892">
    <property type="term" value="P:negative regulation of DNA-templated transcription"/>
    <property type="evidence" value="ECO:0007669"/>
    <property type="project" value="UniProtKB-UniRule"/>
</dbReference>
<dbReference type="InterPro" id="IPR036390">
    <property type="entry name" value="WH_DNA-bd_sf"/>
</dbReference>
<keyword evidence="8" id="KW-1185">Reference proteome</keyword>
<dbReference type="HAMAP" id="MF_00081">
    <property type="entry name" value="HrcA"/>
    <property type="match status" value="1"/>
</dbReference>
<dbReference type="AlphaFoldDB" id="A0A8J8SE00"/>
<dbReference type="EMBL" id="CP058561">
    <property type="protein sequence ID" value="QUH31001.1"/>
    <property type="molecule type" value="Genomic_DNA"/>
</dbReference>
<accession>A0A8J8SE00</accession>